<keyword evidence="8 13" id="KW-0472">Membrane</keyword>
<dbReference type="Proteomes" id="UP001597068">
    <property type="component" value="Unassembled WGS sequence"/>
</dbReference>
<feature type="compositionally biased region" description="Polar residues" evidence="12">
    <location>
        <begin position="1"/>
        <end position="14"/>
    </location>
</feature>
<dbReference type="PROSITE" id="PS00379">
    <property type="entry name" value="CDP_ALCOHOL_P_TRANSF"/>
    <property type="match status" value="1"/>
</dbReference>
<dbReference type="InterPro" id="IPR048254">
    <property type="entry name" value="CDP_ALCOHOL_P_TRANSF_CS"/>
</dbReference>
<dbReference type="InterPro" id="IPR050324">
    <property type="entry name" value="CDP-alcohol_PTase-I"/>
</dbReference>
<dbReference type="PANTHER" id="PTHR14269:SF61">
    <property type="entry name" value="CDP-DIACYLGLYCEROL--SERINE O-PHOSPHATIDYLTRANSFERASE"/>
    <property type="match status" value="1"/>
</dbReference>
<evidence type="ECO:0000313" key="14">
    <source>
        <dbReference type="EMBL" id="MFD0926059.1"/>
    </source>
</evidence>
<feature type="region of interest" description="Disordered" evidence="12">
    <location>
        <begin position="283"/>
        <end position="322"/>
    </location>
</feature>
<feature type="transmembrane region" description="Helical" evidence="13">
    <location>
        <begin position="112"/>
        <end position="131"/>
    </location>
</feature>
<dbReference type="InterPro" id="IPR000462">
    <property type="entry name" value="CDP-OH_P_trans"/>
</dbReference>
<evidence type="ECO:0000256" key="3">
    <source>
        <dbReference type="ARBA" id="ARBA00022516"/>
    </source>
</evidence>
<comment type="subcellular location">
    <subcellularLocation>
        <location evidence="1">Membrane</location>
        <topology evidence="1">Multi-pass membrane protein</topology>
    </subcellularLocation>
</comment>
<evidence type="ECO:0000256" key="7">
    <source>
        <dbReference type="ARBA" id="ARBA00023098"/>
    </source>
</evidence>
<evidence type="ECO:0000256" key="10">
    <source>
        <dbReference type="ARBA" id="ARBA00023264"/>
    </source>
</evidence>
<keyword evidence="6 13" id="KW-1133">Transmembrane helix</keyword>
<evidence type="ECO:0000313" key="15">
    <source>
        <dbReference type="Proteomes" id="UP001597068"/>
    </source>
</evidence>
<proteinExistence type="inferred from homology"/>
<evidence type="ECO:0000256" key="6">
    <source>
        <dbReference type="ARBA" id="ARBA00022989"/>
    </source>
</evidence>
<evidence type="ECO:0000256" key="11">
    <source>
        <dbReference type="RuleBase" id="RU003750"/>
    </source>
</evidence>
<feature type="transmembrane region" description="Helical" evidence="13">
    <location>
        <begin position="238"/>
        <end position="266"/>
    </location>
</feature>
<keyword evidence="3" id="KW-0444">Lipid biosynthesis</keyword>
<evidence type="ECO:0000256" key="2">
    <source>
        <dbReference type="ARBA" id="ARBA00010441"/>
    </source>
</evidence>
<evidence type="ECO:0000256" key="1">
    <source>
        <dbReference type="ARBA" id="ARBA00004141"/>
    </source>
</evidence>
<feature type="transmembrane region" description="Helical" evidence="13">
    <location>
        <begin position="49"/>
        <end position="71"/>
    </location>
</feature>
<evidence type="ECO:0000256" key="12">
    <source>
        <dbReference type="SAM" id="MobiDB-lite"/>
    </source>
</evidence>
<feature type="transmembrane region" description="Helical" evidence="13">
    <location>
        <begin position="197"/>
        <end position="218"/>
    </location>
</feature>
<evidence type="ECO:0000256" key="13">
    <source>
        <dbReference type="SAM" id="Phobius"/>
    </source>
</evidence>
<keyword evidence="4 11" id="KW-0808">Transferase</keyword>
<keyword evidence="5 13" id="KW-0812">Transmembrane</keyword>
<organism evidence="14 15">
    <name type="scientific">Williamsia deligens</name>
    <dbReference type="NCBI Taxonomy" id="321325"/>
    <lineage>
        <taxon>Bacteria</taxon>
        <taxon>Bacillati</taxon>
        <taxon>Actinomycetota</taxon>
        <taxon>Actinomycetes</taxon>
        <taxon>Mycobacteriales</taxon>
        <taxon>Nocardiaceae</taxon>
        <taxon>Williamsia</taxon>
    </lineage>
</organism>
<reference evidence="15" key="1">
    <citation type="journal article" date="2019" name="Int. J. Syst. Evol. Microbiol.">
        <title>The Global Catalogue of Microorganisms (GCM) 10K type strain sequencing project: providing services to taxonomists for standard genome sequencing and annotation.</title>
        <authorList>
            <consortium name="The Broad Institute Genomics Platform"/>
            <consortium name="The Broad Institute Genome Sequencing Center for Infectious Disease"/>
            <person name="Wu L."/>
            <person name="Ma J."/>
        </authorList>
    </citation>
    <scope>NUCLEOTIDE SEQUENCE [LARGE SCALE GENOMIC DNA]</scope>
    <source>
        <strain evidence="15">CCUG 50873</strain>
    </source>
</reference>
<protein>
    <submittedName>
        <fullName evidence="14">CDP-alcohol phosphatidyltransferase family protein</fullName>
    </submittedName>
</protein>
<name>A0ABW3G729_9NOCA</name>
<comment type="caution">
    <text evidence="14">The sequence shown here is derived from an EMBL/GenBank/DDBJ whole genome shotgun (WGS) entry which is preliminary data.</text>
</comment>
<keyword evidence="7" id="KW-0443">Lipid metabolism</keyword>
<feature type="region of interest" description="Disordered" evidence="12">
    <location>
        <begin position="1"/>
        <end position="34"/>
    </location>
</feature>
<dbReference type="PANTHER" id="PTHR14269">
    <property type="entry name" value="CDP-DIACYLGLYCEROL--GLYCEROL-3-PHOSPHATE 3-PHOSPHATIDYLTRANSFERASE-RELATED"/>
    <property type="match status" value="1"/>
</dbReference>
<sequence length="322" mass="34920">MTQQRPARTGSATRRTVRRPRSDSSVLRRRHGRRADVDRRVPDLAAGRLLIPSGLTVLAICAGLSGARFALDGRVDLAVGMIAAAALLDGVDGRIARLLDATTRIGAELDSLADAINFGVVPALTVYLLLLRGQDAGWIIVLIFACAIVLRLARFNILDDDVSAPTYTRDYFMGVPAPAAAIIALLPVACDKQFGEGWWTSTAAVGAWMLVTAALAVSRVPTVSVKTVSVPPHKVAGILILVAVAAALLLTFPYVLMILLIVGYLAHIPFAWRASRWTAKRPHTWDKAPAERRAERRADRGRDRNRPVRSQARLGLRRPGRP</sequence>
<evidence type="ECO:0000256" key="8">
    <source>
        <dbReference type="ARBA" id="ARBA00023136"/>
    </source>
</evidence>
<evidence type="ECO:0000256" key="9">
    <source>
        <dbReference type="ARBA" id="ARBA00023209"/>
    </source>
</evidence>
<gene>
    <name evidence="14" type="ORF">ACFQ04_09950</name>
</gene>
<feature type="transmembrane region" description="Helical" evidence="13">
    <location>
        <begin position="170"/>
        <end position="190"/>
    </location>
</feature>
<comment type="similarity">
    <text evidence="2 11">Belongs to the CDP-alcohol phosphatidyltransferase class-I family.</text>
</comment>
<keyword evidence="9" id="KW-0594">Phospholipid biosynthesis</keyword>
<keyword evidence="15" id="KW-1185">Reference proteome</keyword>
<dbReference type="EMBL" id="JBHTIL010000001">
    <property type="protein sequence ID" value="MFD0926059.1"/>
    <property type="molecule type" value="Genomic_DNA"/>
</dbReference>
<accession>A0ABW3G729</accession>
<keyword evidence="10" id="KW-1208">Phospholipid metabolism</keyword>
<evidence type="ECO:0000256" key="5">
    <source>
        <dbReference type="ARBA" id="ARBA00022692"/>
    </source>
</evidence>
<dbReference type="Gene3D" id="1.20.120.1760">
    <property type="match status" value="1"/>
</dbReference>
<dbReference type="RefSeq" id="WP_253646037.1">
    <property type="nucleotide sequence ID" value="NZ_BAAAMO010000002.1"/>
</dbReference>
<feature type="transmembrane region" description="Helical" evidence="13">
    <location>
        <begin position="138"/>
        <end position="158"/>
    </location>
</feature>
<dbReference type="InterPro" id="IPR043130">
    <property type="entry name" value="CDP-OH_PTrfase_TM_dom"/>
</dbReference>
<dbReference type="Pfam" id="PF01066">
    <property type="entry name" value="CDP-OH_P_transf"/>
    <property type="match status" value="1"/>
</dbReference>
<feature type="compositionally biased region" description="Basic and acidic residues" evidence="12">
    <location>
        <begin position="283"/>
        <end position="306"/>
    </location>
</feature>
<evidence type="ECO:0000256" key="4">
    <source>
        <dbReference type="ARBA" id="ARBA00022679"/>
    </source>
</evidence>